<feature type="domain" description="Reverse transcriptase zinc-binding" evidence="1">
    <location>
        <begin position="45"/>
        <end position="103"/>
    </location>
</feature>
<dbReference type="Pfam" id="PF13966">
    <property type="entry name" value="zf-RVT"/>
    <property type="match status" value="1"/>
</dbReference>
<evidence type="ECO:0000313" key="2">
    <source>
        <dbReference type="EMBL" id="KAA3469625.1"/>
    </source>
</evidence>
<evidence type="ECO:0000259" key="1">
    <source>
        <dbReference type="Pfam" id="PF13966"/>
    </source>
</evidence>
<comment type="caution">
    <text evidence="2">The sequence shown here is derived from an EMBL/GenBank/DDBJ whole genome shotgun (WGS) entry which is preliminary data.</text>
</comment>
<protein>
    <submittedName>
        <fullName evidence="2">Myosin-2 heavy chain</fullName>
    </submittedName>
</protein>
<proteinExistence type="predicted"/>
<dbReference type="AlphaFoldDB" id="A0A5B6VKR9"/>
<organism evidence="2 3">
    <name type="scientific">Gossypium australe</name>
    <dbReference type="NCBI Taxonomy" id="47621"/>
    <lineage>
        <taxon>Eukaryota</taxon>
        <taxon>Viridiplantae</taxon>
        <taxon>Streptophyta</taxon>
        <taxon>Embryophyta</taxon>
        <taxon>Tracheophyta</taxon>
        <taxon>Spermatophyta</taxon>
        <taxon>Magnoliopsida</taxon>
        <taxon>eudicotyledons</taxon>
        <taxon>Gunneridae</taxon>
        <taxon>Pentapetalae</taxon>
        <taxon>rosids</taxon>
        <taxon>malvids</taxon>
        <taxon>Malvales</taxon>
        <taxon>Malvaceae</taxon>
        <taxon>Malvoideae</taxon>
        <taxon>Gossypium</taxon>
    </lineage>
</organism>
<dbReference type="InterPro" id="IPR026960">
    <property type="entry name" value="RVT-Znf"/>
</dbReference>
<keyword evidence="3" id="KW-1185">Reference proteome</keyword>
<evidence type="ECO:0000313" key="3">
    <source>
        <dbReference type="Proteomes" id="UP000325315"/>
    </source>
</evidence>
<dbReference type="EMBL" id="SMMG02000006">
    <property type="protein sequence ID" value="KAA3469625.1"/>
    <property type="molecule type" value="Genomic_DNA"/>
</dbReference>
<gene>
    <name evidence="2" type="ORF">EPI10_015393</name>
</gene>
<dbReference type="OrthoDB" id="992137at2759"/>
<reference evidence="3" key="1">
    <citation type="journal article" date="2019" name="Plant Biotechnol. J.">
        <title>Genome sequencing of the Australian wild diploid species Gossypium australe highlights disease resistance and delayed gland morphogenesis.</title>
        <authorList>
            <person name="Cai Y."/>
            <person name="Cai X."/>
            <person name="Wang Q."/>
            <person name="Wang P."/>
            <person name="Zhang Y."/>
            <person name="Cai C."/>
            <person name="Xu Y."/>
            <person name="Wang K."/>
            <person name="Zhou Z."/>
            <person name="Wang C."/>
            <person name="Geng S."/>
            <person name="Li B."/>
            <person name="Dong Q."/>
            <person name="Hou Y."/>
            <person name="Wang H."/>
            <person name="Ai P."/>
            <person name="Liu Z."/>
            <person name="Yi F."/>
            <person name="Sun M."/>
            <person name="An G."/>
            <person name="Cheng J."/>
            <person name="Zhang Y."/>
            <person name="Shi Q."/>
            <person name="Xie Y."/>
            <person name="Shi X."/>
            <person name="Chang Y."/>
            <person name="Huang F."/>
            <person name="Chen Y."/>
            <person name="Hong S."/>
            <person name="Mi L."/>
            <person name="Sun Q."/>
            <person name="Zhang L."/>
            <person name="Zhou B."/>
            <person name="Peng R."/>
            <person name="Zhang X."/>
            <person name="Liu F."/>
        </authorList>
    </citation>
    <scope>NUCLEOTIDE SEQUENCE [LARGE SCALE GENOMIC DNA]</scope>
    <source>
        <strain evidence="3">cv. PA1801</strain>
    </source>
</reference>
<sequence length="144" mass="17393">MMIFKFGKENILANFQLEVPINYYKRQIWILTETKKFLQKAMEFTSPIKNCHHYLVFSWNFIHTLKNLRIRRVASDRSCPRCRNVEEDSNHVFRQCPTTTKTWQNLSLSWVINTNIQDLWEWLTWVFTMGDNKQCCLFCCAAWT</sequence>
<dbReference type="Proteomes" id="UP000325315">
    <property type="component" value="Unassembled WGS sequence"/>
</dbReference>
<accession>A0A5B6VKR9</accession>
<name>A0A5B6VKR9_9ROSI</name>